<dbReference type="Pfam" id="PF20210">
    <property type="entry name" value="Laa1_Sip1_HTR5"/>
    <property type="match status" value="1"/>
</dbReference>
<dbReference type="RefSeq" id="XP_018985720.1">
    <property type="nucleotide sequence ID" value="XM_019130453.1"/>
</dbReference>
<dbReference type="InterPro" id="IPR016024">
    <property type="entry name" value="ARM-type_fold"/>
</dbReference>
<reference evidence="3" key="1">
    <citation type="submission" date="2016-05" db="EMBL/GenBank/DDBJ databases">
        <title>Comparative genomics of biotechnologically important yeasts.</title>
        <authorList>
            <consortium name="DOE Joint Genome Institute"/>
            <person name="Riley R."/>
            <person name="Haridas S."/>
            <person name="Wolfe K.H."/>
            <person name="Lopes M.R."/>
            <person name="Hittinger C.T."/>
            <person name="Goker M."/>
            <person name="Salamov A."/>
            <person name="Wisecaver J."/>
            <person name="Long T.M."/>
            <person name="Aerts A.L."/>
            <person name="Barry K."/>
            <person name="Choi C."/>
            <person name="Clum A."/>
            <person name="Coughlan A.Y."/>
            <person name="Deshpande S."/>
            <person name="Douglass A.P."/>
            <person name="Hanson S.J."/>
            <person name="Klenk H.-P."/>
            <person name="Labutti K."/>
            <person name="Lapidus A."/>
            <person name="Lindquist E."/>
            <person name="Lipzen A."/>
            <person name="Meier-Kolthoff J.P."/>
            <person name="Ohm R.A."/>
            <person name="Otillar R.P."/>
            <person name="Pangilinan J."/>
            <person name="Peng Y."/>
            <person name="Rokas A."/>
            <person name="Rosa C.A."/>
            <person name="Scheuner C."/>
            <person name="Sibirny A.A."/>
            <person name="Slot J.C."/>
            <person name="Stielow J.B."/>
            <person name="Sun H."/>
            <person name="Kurtzman C.P."/>
            <person name="Blackwell M."/>
            <person name="Grigoriev I.V."/>
            <person name="Jeffries T.W."/>
        </authorList>
    </citation>
    <scope>NUCLEOTIDE SEQUENCE [LARGE SCALE GENOMIC DNA]</scope>
    <source>
        <strain evidence="3">NRRL Y-12698</strain>
    </source>
</reference>
<gene>
    <name evidence="2" type="ORF">BABINDRAFT_166729</name>
</gene>
<evidence type="ECO:0000259" key="1">
    <source>
        <dbReference type="Pfam" id="PF25808"/>
    </source>
</evidence>
<dbReference type="OrthoDB" id="192608at2759"/>
<dbReference type="GeneID" id="30148306"/>
<dbReference type="PANTHER" id="PTHR21663:SF0">
    <property type="entry name" value="HEAT REPEAT-CONTAINING PROTEIN 5B"/>
    <property type="match status" value="1"/>
</dbReference>
<dbReference type="GO" id="GO:0042147">
    <property type="term" value="P:retrograde transport, endosome to Golgi"/>
    <property type="evidence" value="ECO:0007669"/>
    <property type="project" value="TreeGrafter"/>
</dbReference>
<dbReference type="InterPro" id="IPR057981">
    <property type="entry name" value="TPR_LAA1-like_C"/>
</dbReference>
<organism evidence="2 3">
    <name type="scientific">Babjeviella inositovora NRRL Y-12698</name>
    <dbReference type="NCBI Taxonomy" id="984486"/>
    <lineage>
        <taxon>Eukaryota</taxon>
        <taxon>Fungi</taxon>
        <taxon>Dikarya</taxon>
        <taxon>Ascomycota</taxon>
        <taxon>Saccharomycotina</taxon>
        <taxon>Pichiomycetes</taxon>
        <taxon>Serinales incertae sedis</taxon>
        <taxon>Babjeviella</taxon>
    </lineage>
</organism>
<dbReference type="InterPro" id="IPR040108">
    <property type="entry name" value="Laa1/Sip1/HEATR5"/>
</dbReference>
<dbReference type="GO" id="GO:0005794">
    <property type="term" value="C:Golgi apparatus"/>
    <property type="evidence" value="ECO:0007669"/>
    <property type="project" value="TreeGrafter"/>
</dbReference>
<dbReference type="Proteomes" id="UP000094336">
    <property type="component" value="Unassembled WGS sequence"/>
</dbReference>
<accession>A0A1E3QTP8</accession>
<name>A0A1E3QTP8_9ASCO</name>
<dbReference type="GO" id="GO:0005829">
    <property type="term" value="C:cytosol"/>
    <property type="evidence" value="ECO:0007669"/>
    <property type="project" value="GOC"/>
</dbReference>
<proteinExistence type="predicted"/>
<dbReference type="SUPFAM" id="SSF48371">
    <property type="entry name" value="ARM repeat"/>
    <property type="match status" value="2"/>
</dbReference>
<evidence type="ECO:0000313" key="3">
    <source>
        <dbReference type="Proteomes" id="UP000094336"/>
    </source>
</evidence>
<dbReference type="GO" id="GO:0016020">
    <property type="term" value="C:membrane"/>
    <property type="evidence" value="ECO:0007669"/>
    <property type="project" value="TreeGrafter"/>
</dbReference>
<sequence>MSFSAELLTRNYDRTTTLTSLVELHSRLALTDDGDAVLRELNTLVAFLSTIDLPARKEEDNTESPEAMQLRNEEKQSLSIYKVLSACYILCLRGLPRAKTFDSANTLVGDYLVPAAEAKKPKNATSRINANPTLVLLIDLYAAFPAQVSNLNNAVVSALYRLWKHDPDMANNQKVVFLLATAVGNANALDIPDKLLAKLVKYTKVQLADTANSTPMLRDVLRVAGHLATFQMHGHYTGLIARLAKGKKAASLEEVHTQQAAHQAAVLATYLPCFVAGMVHREKDIRTTAVGVLATVMFELVPTDASRDARAGTRSFAWEYIVDLYITGSAHPRLRTSAVELFIQHTQLAIIQDPQYLSANTVPVLIELLFRKVIVPLANWKVFQHWRAAVRFLLSNNANDCGEITLAGGLNQLVRTYFGTDLLDADPETPAEPSAPQCLLLLDVIAVYLEKLGASAVVSTCKFVALLDRLILDASAAVRAKALLVLVQYNAIEGYNGVNLLCQGFFAKVKESGDSAPYAALALATIVRMTPVRYLRRELLLQIMSYCTLSLKQKAGAQLVRACCCWTVLAGLMIVPNSDLVQLNTSQFLIFWKGLLTHNFNPHSLVGESDTPQDVQRAVATNMALRNHGLVALLAFVSHVAASPEVLRQVGFILAKALTYVNSVEASFQEPLITATLLEDPSDPRKLALYHKKLLVQCYLLIAGHVERHEMNSNLMIFAVKNFAATSYFNAPEIDVKPKAKPQPSHEVLLLETTDGLCHGLSSKYAGESGLAWYAELELLAVQPVPCDTANDPMCFVLAATPPPLVTELVDLSIGLFQVSFPSMSLKIQLLLVETLRAFLFQNEASPRLEVVHLNTALAIHGLAKGMRAGTRVDTEVAHFLMETVKNLQMLQPDTVRCNAETLALLVAGAAGNAADVTQHIATITNDIVSHADPLVRSRNVLALACIYQHTAVGFVDIYAVVAQLAVDTHPVLNHWALRALVVLLESHHDNLSLCTPVLELMVRILTDDRYGYDMESISYSNMRVAHPSVTVVARVVKVLVSSLGPGVRTLGGARTMLRDVLTALSLGIGAGATDDYEAVSADILLLLQELVLYDPLLLYGQLAFFVSLIDFQILKNLKVTTNAAMVTSSAMDIFVGVSSPTLFRLAIACYTELVKIHGCAVISESMRDVLWIAMDLQPCVELTALIKLWVESDKDNLGWFTKLVALYGIPRVKLLHGFNEKLLKKLNASTNAHSSGGDASTKIDLGDEEVEGIVGEEADDSVSNNEPVGWAMRVTLVEIIRDLLAHSRANAGLLHVFSLRIQDLVRVSFVSSSSNILPLQLAGIQLLGMVLEVFGNTVDPLYPSTSILEQQQAQIISAIIPCFGTGSSIDLVIRGVEISSKFLNLPRIRFSAKQRVLKSMVTLLDEFSSKEYVLFPQLKTVSELQKKAVKLTLLDCWALMKLAADDENDESEEEDIALVLDAHMGVLVPMWILSLREYSIAKYSDAGTAVEVEIYQNYWIDFIDVLSSIFQQDQAVLLQLLGSDVTSFFFAVFSGCIESCIRNKNTERVLKCLGNLCHNNSAVGFVFDDEVFVEVVDLFDRLVLVGSPREKMLLTNLVYSIFDNYVRDHTPETGELEMNENIDKLFELLRVDMLLIVSLLPFLREEARTETKAVSATELALLRNSFQILVAMIAKFPSVVKVDLYSCLLYVFAVVYEHNNPEVISLVLPHLKQVIADVSTLEVDLVTPFYEVVRPKLSFNDDSSLLSYIIILTNSDVLVAEQDMAEVVHFLMQNLTSPEPAPLGVQSAKTLLQFSAKKRGSGPLAAQLLVPALVRLMKTSTEPYHRLVVELMVVFAKSLADSKNSYAVVIPVVLHCAVHDTLHRYIKEQLLELVTHSPEAFKFVISSILPASQRQMAEALLKATGASENGTSVPDQDSRGHIQLKSFGS</sequence>
<dbReference type="PANTHER" id="PTHR21663">
    <property type="entry name" value="HYPOTHETICAL HEAT DOMAIN-CONTAINING"/>
    <property type="match status" value="1"/>
</dbReference>
<dbReference type="GO" id="GO:0030139">
    <property type="term" value="C:endocytic vesicle"/>
    <property type="evidence" value="ECO:0007669"/>
    <property type="project" value="TreeGrafter"/>
</dbReference>
<dbReference type="Pfam" id="PF25808">
    <property type="entry name" value="TPR_LAA1_C"/>
    <property type="match status" value="1"/>
</dbReference>
<dbReference type="STRING" id="984486.A0A1E3QTP8"/>
<protein>
    <recommendedName>
        <fullName evidence="1">LAA1-like C-terminal TPR repeats domain-containing protein</fullName>
    </recommendedName>
</protein>
<feature type="domain" description="LAA1-like C-terminal TPR repeats" evidence="1">
    <location>
        <begin position="1762"/>
        <end position="1912"/>
    </location>
</feature>
<keyword evidence="3" id="KW-1185">Reference proteome</keyword>
<dbReference type="GO" id="GO:0008104">
    <property type="term" value="P:intracellular protein localization"/>
    <property type="evidence" value="ECO:0007669"/>
    <property type="project" value="TreeGrafter"/>
</dbReference>
<dbReference type="GO" id="GO:0006897">
    <property type="term" value="P:endocytosis"/>
    <property type="evidence" value="ECO:0007669"/>
    <property type="project" value="TreeGrafter"/>
</dbReference>
<dbReference type="EMBL" id="KV454430">
    <property type="protein sequence ID" value="ODQ80392.1"/>
    <property type="molecule type" value="Genomic_DNA"/>
</dbReference>
<dbReference type="InterPro" id="IPR046837">
    <property type="entry name" value="Laa1/Sip1/HEATR5-like_HEAT"/>
</dbReference>
<evidence type="ECO:0000313" key="2">
    <source>
        <dbReference type="EMBL" id="ODQ80392.1"/>
    </source>
</evidence>